<gene>
    <name evidence="12" type="ORF">C4544_00575</name>
</gene>
<dbReference type="GO" id="GO:0016491">
    <property type="term" value="F:oxidoreductase activity"/>
    <property type="evidence" value="ECO:0007669"/>
    <property type="project" value="InterPro"/>
</dbReference>
<dbReference type="PRINTS" id="PR00410">
    <property type="entry name" value="PHEHYDRXLASE"/>
</dbReference>
<keyword evidence="2" id="KW-0285">Flavoprotein</keyword>
<feature type="binding site" evidence="10">
    <location>
        <position position="253"/>
    </location>
    <ligand>
        <name>[2Fe-2S] cluster</name>
        <dbReference type="ChEBI" id="CHEBI:190135"/>
    </ligand>
</feature>
<dbReference type="PIRSF" id="PIRSF006816">
    <property type="entry name" value="Cyc3_hyd_g"/>
    <property type="match status" value="1"/>
</dbReference>
<comment type="cofactor">
    <cofactor evidence="9">
        <name>[2Fe-2S] cluster</name>
        <dbReference type="ChEBI" id="CHEBI:190135"/>
    </cofactor>
</comment>
<evidence type="ECO:0000256" key="4">
    <source>
        <dbReference type="ARBA" id="ARBA00022723"/>
    </source>
</evidence>
<dbReference type="PROSITE" id="PS51384">
    <property type="entry name" value="FAD_FR"/>
    <property type="match status" value="1"/>
</dbReference>
<name>A0A419DGT2_9BACT</name>
<keyword evidence="1" id="KW-0813">Transport</keyword>
<sequence length="271" mass="30356">MKCLNCDYTLKEATVLKTESLCRDIVSLRIKLDKGSLRFIPGQFIMLSIFGYGEVPVGITTTPDIKEYFEVAIRGVGTVTRALNRLKEGDGLGVRGPYGNGYDIKEMHGKDVTIIAGGLGMAPLRSLIEYAGNHPEAFKSLQILYGAKNPDEVLYDHELFACDKFARVMLTVDETKGHWGGMRGIITKHIDKLRITPDMRVIMCGPPVMYKFVIPELEKFGIPDEHIQILLERRMKCGIGKCQHCTFGDKYVCLDGPVFKYSEIKDNVEAI</sequence>
<dbReference type="InterPro" id="IPR008333">
    <property type="entry name" value="Cbr1-like_FAD-bd_dom"/>
</dbReference>
<accession>A0A419DGT2</accession>
<keyword evidence="7 10" id="KW-0408">Iron</keyword>
<organism evidence="12 13">
    <name type="scientific">candidate division WS5 bacterium</name>
    <dbReference type="NCBI Taxonomy" id="2093353"/>
    <lineage>
        <taxon>Bacteria</taxon>
        <taxon>candidate division WS5</taxon>
    </lineage>
</organism>
<keyword evidence="6" id="KW-0249">Electron transport</keyword>
<proteinExistence type="predicted"/>
<evidence type="ECO:0000256" key="8">
    <source>
        <dbReference type="ARBA" id="ARBA00023014"/>
    </source>
</evidence>
<evidence type="ECO:0000259" key="11">
    <source>
        <dbReference type="PROSITE" id="PS51384"/>
    </source>
</evidence>
<dbReference type="CDD" id="cd06221">
    <property type="entry name" value="sulfite_reductase_like"/>
    <property type="match status" value="1"/>
</dbReference>
<dbReference type="InterPro" id="IPR037117">
    <property type="entry name" value="Dihydroorotate_DH_ele_sf"/>
</dbReference>
<dbReference type="SUPFAM" id="SSF63380">
    <property type="entry name" value="Riboflavin synthase domain-like"/>
    <property type="match status" value="1"/>
</dbReference>
<keyword evidence="4 10" id="KW-0479">Metal-binding</keyword>
<reference evidence="12 13" key="1">
    <citation type="journal article" date="2017" name="ISME J.">
        <title>Energy and carbon metabolisms in a deep terrestrial subsurface fluid microbial community.</title>
        <authorList>
            <person name="Momper L."/>
            <person name="Jungbluth S.P."/>
            <person name="Lee M.D."/>
            <person name="Amend J.P."/>
        </authorList>
    </citation>
    <scope>NUCLEOTIDE SEQUENCE [LARGE SCALE GENOMIC DNA]</scope>
    <source>
        <strain evidence="12">SURF_29</strain>
    </source>
</reference>
<evidence type="ECO:0000256" key="9">
    <source>
        <dbReference type="ARBA" id="ARBA00034078"/>
    </source>
</evidence>
<evidence type="ECO:0000256" key="7">
    <source>
        <dbReference type="ARBA" id="ARBA00023004"/>
    </source>
</evidence>
<keyword evidence="8 10" id="KW-0411">Iron-sulfur</keyword>
<dbReference type="InterPro" id="IPR019480">
    <property type="entry name" value="Dihydroorotate_DH_Fe-S-bd"/>
</dbReference>
<dbReference type="Pfam" id="PF00175">
    <property type="entry name" value="NAD_binding_1"/>
    <property type="match status" value="1"/>
</dbReference>
<dbReference type="GO" id="GO:0050660">
    <property type="term" value="F:flavin adenine dinucleotide binding"/>
    <property type="evidence" value="ECO:0007669"/>
    <property type="project" value="InterPro"/>
</dbReference>
<dbReference type="GO" id="GO:0051537">
    <property type="term" value="F:2 iron, 2 sulfur cluster binding"/>
    <property type="evidence" value="ECO:0007669"/>
    <property type="project" value="UniProtKB-KW"/>
</dbReference>
<dbReference type="EMBL" id="QZJW01000002">
    <property type="protein sequence ID" value="RJO62323.1"/>
    <property type="molecule type" value="Genomic_DNA"/>
</dbReference>
<dbReference type="Proteomes" id="UP000285655">
    <property type="component" value="Unassembled WGS sequence"/>
</dbReference>
<evidence type="ECO:0000256" key="2">
    <source>
        <dbReference type="ARBA" id="ARBA00022630"/>
    </source>
</evidence>
<dbReference type="GO" id="GO:0006221">
    <property type="term" value="P:pyrimidine nucleotide biosynthetic process"/>
    <property type="evidence" value="ECO:0007669"/>
    <property type="project" value="InterPro"/>
</dbReference>
<dbReference type="Gene3D" id="2.10.240.10">
    <property type="entry name" value="Dihydroorotate dehydrogenase, electron transfer subunit"/>
    <property type="match status" value="1"/>
</dbReference>
<evidence type="ECO:0000313" key="13">
    <source>
        <dbReference type="Proteomes" id="UP000285655"/>
    </source>
</evidence>
<evidence type="ECO:0000313" key="12">
    <source>
        <dbReference type="EMBL" id="RJO62323.1"/>
    </source>
</evidence>
<dbReference type="PANTHER" id="PTHR43513:SF1">
    <property type="entry name" value="ANAEROBIC SULFITE REDUCTASE SUBUNIT B"/>
    <property type="match status" value="1"/>
</dbReference>
<feature type="binding site" evidence="10">
    <location>
        <position position="237"/>
    </location>
    <ligand>
        <name>[2Fe-2S] cluster</name>
        <dbReference type="ChEBI" id="CHEBI:190135"/>
    </ligand>
</feature>
<feature type="binding site" evidence="10">
    <location>
        <position position="242"/>
    </location>
    <ligand>
        <name>[2Fe-2S] cluster</name>
        <dbReference type="ChEBI" id="CHEBI:190135"/>
    </ligand>
</feature>
<evidence type="ECO:0000256" key="5">
    <source>
        <dbReference type="ARBA" id="ARBA00022827"/>
    </source>
</evidence>
<evidence type="ECO:0000256" key="1">
    <source>
        <dbReference type="ARBA" id="ARBA00022448"/>
    </source>
</evidence>
<dbReference type="InterPro" id="IPR050353">
    <property type="entry name" value="PyrK_electron_transfer"/>
</dbReference>
<dbReference type="SUPFAM" id="SSF52343">
    <property type="entry name" value="Ferredoxin reductase-like, C-terminal NADP-linked domain"/>
    <property type="match status" value="1"/>
</dbReference>
<dbReference type="Pfam" id="PF10418">
    <property type="entry name" value="DHODB_Fe-S_bind"/>
    <property type="match status" value="1"/>
</dbReference>
<protein>
    <recommendedName>
        <fullName evidence="11">FAD-binding FR-type domain-containing protein</fullName>
    </recommendedName>
</protein>
<comment type="cofactor">
    <cofactor evidence="10">
        <name>[2Fe-2S] cluster</name>
        <dbReference type="ChEBI" id="CHEBI:190135"/>
    </cofactor>
    <text evidence="10">Binds 1 [2Fe-2S] cluster per subunit.</text>
</comment>
<dbReference type="AlphaFoldDB" id="A0A419DGT2"/>
<evidence type="ECO:0000256" key="10">
    <source>
        <dbReference type="PIRSR" id="PIRSR006816-2"/>
    </source>
</evidence>
<dbReference type="PANTHER" id="PTHR43513">
    <property type="entry name" value="DIHYDROOROTATE DEHYDROGENASE B (NAD(+)), ELECTRON TRANSFER SUBUNIT"/>
    <property type="match status" value="1"/>
</dbReference>
<dbReference type="InterPro" id="IPR001433">
    <property type="entry name" value="OxRdtase_FAD/NAD-bd"/>
</dbReference>
<dbReference type="InterPro" id="IPR017938">
    <property type="entry name" value="Riboflavin_synthase-like_b-brl"/>
</dbReference>
<dbReference type="InterPro" id="IPR039261">
    <property type="entry name" value="FNR_nucleotide-bd"/>
</dbReference>
<dbReference type="InterPro" id="IPR017927">
    <property type="entry name" value="FAD-bd_FR_type"/>
</dbReference>
<dbReference type="Gene3D" id="2.40.30.10">
    <property type="entry name" value="Translation factors"/>
    <property type="match status" value="1"/>
</dbReference>
<feature type="domain" description="FAD-binding FR-type" evidence="11">
    <location>
        <begin position="8"/>
        <end position="104"/>
    </location>
</feature>
<dbReference type="Gene3D" id="3.40.50.80">
    <property type="entry name" value="Nucleotide-binding domain of ferredoxin-NADP reductase (FNR) module"/>
    <property type="match status" value="1"/>
</dbReference>
<feature type="binding site" evidence="10">
    <location>
        <position position="245"/>
    </location>
    <ligand>
        <name>[2Fe-2S] cluster</name>
        <dbReference type="ChEBI" id="CHEBI:190135"/>
    </ligand>
</feature>
<dbReference type="InterPro" id="IPR012165">
    <property type="entry name" value="Cyt_c3_hydrogenase_gsu"/>
</dbReference>
<evidence type="ECO:0000256" key="6">
    <source>
        <dbReference type="ARBA" id="ARBA00022982"/>
    </source>
</evidence>
<dbReference type="GO" id="GO:0046872">
    <property type="term" value="F:metal ion binding"/>
    <property type="evidence" value="ECO:0007669"/>
    <property type="project" value="UniProtKB-KW"/>
</dbReference>
<keyword evidence="3 10" id="KW-0001">2Fe-2S</keyword>
<dbReference type="Pfam" id="PF00970">
    <property type="entry name" value="FAD_binding_6"/>
    <property type="match status" value="1"/>
</dbReference>
<evidence type="ECO:0000256" key="3">
    <source>
        <dbReference type="ARBA" id="ARBA00022714"/>
    </source>
</evidence>
<keyword evidence="5" id="KW-0274">FAD</keyword>
<comment type="caution">
    <text evidence="12">The sequence shown here is derived from an EMBL/GenBank/DDBJ whole genome shotgun (WGS) entry which is preliminary data.</text>
</comment>